<evidence type="ECO:0000256" key="1">
    <source>
        <dbReference type="ARBA" id="ARBA00004138"/>
    </source>
</evidence>
<keyword evidence="9" id="KW-1185">Reference proteome</keyword>
<dbReference type="AlphaFoldDB" id="V6LLI6"/>
<proteinExistence type="predicted"/>
<dbReference type="EMBL" id="AUWU02000005">
    <property type="protein sequence ID" value="KAH0572635.1"/>
    <property type="molecule type" value="Genomic_DNA"/>
</dbReference>
<protein>
    <recommendedName>
        <fullName evidence="6">CCDC113/CCDC96 coiled-coil domain-containing protein</fullName>
    </recommendedName>
</protein>
<dbReference type="PANTHER" id="PTHR15654:SF1">
    <property type="entry name" value="COILED-COIL DOMAIN-CONTAINING PROTEIN 96"/>
    <property type="match status" value="1"/>
</dbReference>
<reference evidence="7 8" key="1">
    <citation type="journal article" date="2014" name="PLoS Genet.">
        <title>The Genome of Spironucleus salmonicida Highlights a Fish Pathogen Adapted to Fluctuating Environments.</title>
        <authorList>
            <person name="Xu F."/>
            <person name="Jerlstrom-Hultqvist J."/>
            <person name="Einarsson E."/>
            <person name="Astvaldsson A."/>
            <person name="Svard S.G."/>
            <person name="Andersson J.O."/>
        </authorList>
    </citation>
    <scope>NUCLEOTIDE SEQUENCE</scope>
    <source>
        <strain evidence="8">ATCC 50377</strain>
    </source>
</reference>
<feature type="region of interest" description="Disordered" evidence="5">
    <location>
        <begin position="268"/>
        <end position="288"/>
    </location>
</feature>
<accession>V6LLI6</accession>
<keyword evidence="3" id="KW-0966">Cell projection</keyword>
<reference evidence="8" key="2">
    <citation type="submission" date="2020-12" db="EMBL/GenBank/DDBJ databases">
        <title>New Spironucleus salmonicida genome in near-complete chromosomes.</title>
        <authorList>
            <person name="Xu F."/>
            <person name="Kurt Z."/>
            <person name="Jimenez-Gonzalez A."/>
            <person name="Astvaldsson A."/>
            <person name="Andersson J.O."/>
            <person name="Svard S.G."/>
        </authorList>
    </citation>
    <scope>NUCLEOTIDE SEQUENCE</scope>
    <source>
        <strain evidence="8">ATCC 50377</strain>
    </source>
</reference>
<feature type="domain" description="CCDC113/CCDC96 coiled-coil" evidence="6">
    <location>
        <begin position="162"/>
        <end position="329"/>
    </location>
</feature>
<evidence type="ECO:0000313" key="9">
    <source>
        <dbReference type="Proteomes" id="UP000018208"/>
    </source>
</evidence>
<dbReference type="GO" id="GO:0005930">
    <property type="term" value="C:axoneme"/>
    <property type="evidence" value="ECO:0007669"/>
    <property type="project" value="TreeGrafter"/>
</dbReference>
<dbReference type="OrthoDB" id="10254794at2759"/>
<dbReference type="InterPro" id="IPR051885">
    <property type="entry name" value="CC_CF"/>
</dbReference>
<evidence type="ECO:0000256" key="5">
    <source>
        <dbReference type="SAM" id="MobiDB-lite"/>
    </source>
</evidence>
<dbReference type="EMBL" id="KI546115">
    <property type="protein sequence ID" value="EST44626.1"/>
    <property type="molecule type" value="Genomic_DNA"/>
</dbReference>
<dbReference type="PANTHER" id="PTHR15654">
    <property type="entry name" value="COILED-COIL DOMAIN-CONTAINING PROTEIN 113-RELATED"/>
    <property type="match status" value="1"/>
</dbReference>
<dbReference type="GO" id="GO:0036064">
    <property type="term" value="C:ciliary basal body"/>
    <property type="evidence" value="ECO:0007669"/>
    <property type="project" value="TreeGrafter"/>
</dbReference>
<feature type="coiled-coil region" evidence="4">
    <location>
        <begin position="197"/>
        <end position="266"/>
    </location>
</feature>
<sequence>MSQLFQTFMDDSTSPQHIQQQEIFLQEGMEEQQSLKLENDRLKSVCAKLLRSRHLQTKLHPFADHGNRTEAEIIVKYHQTLSEIDQIRVDIAALQSRSDQEQIVLRTSLEEVERQKEEASVAFSLVRNAALTLQVRAFGVFLTDEQAQKLENDFTEQLELTEGSRLAQLEAQEAVNVLAAQTKSSSNLTDKLKIIDYEQIKIENQTLAEKIEERSEELLKLRRRTVSTLQILAHVREKRHFVGQQVILLERERASLDEQVGQLRSKLGSLKTDRSKKRKEADESRDQTGLSGNAILVDDYERRTQMVEQLHVQMGVLREKQAQLQAQYEELTKAIMRKQNGLEW</sequence>
<comment type="subcellular location">
    <subcellularLocation>
        <location evidence="1">Cell projection</location>
        <location evidence="1">Cilium</location>
    </subcellularLocation>
</comment>
<dbReference type="VEuPathDB" id="GiardiaDB:SS50377_24746"/>
<evidence type="ECO:0000256" key="3">
    <source>
        <dbReference type="ARBA" id="ARBA00023273"/>
    </source>
</evidence>
<organism evidence="7">
    <name type="scientific">Spironucleus salmonicida</name>
    <dbReference type="NCBI Taxonomy" id="348837"/>
    <lineage>
        <taxon>Eukaryota</taxon>
        <taxon>Metamonada</taxon>
        <taxon>Diplomonadida</taxon>
        <taxon>Hexamitidae</taxon>
        <taxon>Hexamitinae</taxon>
        <taxon>Spironucleus</taxon>
    </lineage>
</organism>
<dbReference type="Proteomes" id="UP000018208">
    <property type="component" value="Unassembled WGS sequence"/>
</dbReference>
<evidence type="ECO:0000256" key="4">
    <source>
        <dbReference type="SAM" id="Coils"/>
    </source>
</evidence>
<gene>
    <name evidence="7" type="ORF">SS50377_15633</name>
    <name evidence="8" type="ORF">SS50377_24746</name>
</gene>
<dbReference type="InterPro" id="IPR025254">
    <property type="entry name" value="CCDC113/CCDC96_CC"/>
</dbReference>
<keyword evidence="2 4" id="KW-0175">Coiled coil</keyword>
<dbReference type="GO" id="GO:0060271">
    <property type="term" value="P:cilium assembly"/>
    <property type="evidence" value="ECO:0007669"/>
    <property type="project" value="TreeGrafter"/>
</dbReference>
<evidence type="ECO:0000313" key="7">
    <source>
        <dbReference type="EMBL" id="EST44626.1"/>
    </source>
</evidence>
<evidence type="ECO:0000313" key="8">
    <source>
        <dbReference type="EMBL" id="KAH0572635.1"/>
    </source>
</evidence>
<name>V6LLI6_9EUKA</name>
<evidence type="ECO:0000256" key="2">
    <source>
        <dbReference type="ARBA" id="ARBA00023054"/>
    </source>
</evidence>
<evidence type="ECO:0000259" key="6">
    <source>
        <dbReference type="Pfam" id="PF13870"/>
    </source>
</evidence>
<dbReference type="Pfam" id="PF13870">
    <property type="entry name" value="CCDC113_CCDC96_CC"/>
    <property type="match status" value="1"/>
</dbReference>
<feature type="coiled-coil region" evidence="4">
    <location>
        <begin position="314"/>
        <end position="341"/>
    </location>
</feature>